<dbReference type="InterPro" id="IPR018649">
    <property type="entry name" value="SHOCT"/>
</dbReference>
<accession>A0A2H0NHN1</accession>
<evidence type="ECO:0000256" key="2">
    <source>
        <dbReference type="SAM" id="Phobius"/>
    </source>
</evidence>
<evidence type="ECO:0000313" key="6">
    <source>
        <dbReference type="Proteomes" id="UP000230707"/>
    </source>
</evidence>
<evidence type="ECO:0000313" key="5">
    <source>
        <dbReference type="EMBL" id="PIR08390.1"/>
    </source>
</evidence>
<gene>
    <name evidence="5" type="ORF">COV53_03295</name>
</gene>
<feature type="region of interest" description="Disordered" evidence="1">
    <location>
        <begin position="34"/>
        <end position="54"/>
    </location>
</feature>
<name>A0A2H0NHN1_9BACT</name>
<evidence type="ECO:0000256" key="1">
    <source>
        <dbReference type="SAM" id="MobiDB-lite"/>
    </source>
</evidence>
<evidence type="ECO:0000259" key="4">
    <source>
        <dbReference type="Pfam" id="PF09851"/>
    </source>
</evidence>
<keyword evidence="2" id="KW-0472">Membrane</keyword>
<feature type="chain" id="PRO_5013776019" description="SHOCT domain-containing protein" evidence="3">
    <location>
        <begin position="24"/>
        <end position="207"/>
    </location>
</feature>
<dbReference type="AlphaFoldDB" id="A0A2H0NHN1"/>
<keyword evidence="2" id="KW-0812">Transmembrane</keyword>
<protein>
    <recommendedName>
        <fullName evidence="4">SHOCT domain-containing protein</fullName>
    </recommendedName>
</protein>
<dbReference type="EMBL" id="PCWS01000076">
    <property type="protein sequence ID" value="PIR08390.1"/>
    <property type="molecule type" value="Genomic_DNA"/>
</dbReference>
<keyword evidence="2" id="KW-1133">Transmembrane helix</keyword>
<feature type="transmembrane region" description="Helical" evidence="2">
    <location>
        <begin position="146"/>
        <end position="170"/>
    </location>
</feature>
<evidence type="ECO:0000256" key="3">
    <source>
        <dbReference type="SAM" id="SignalP"/>
    </source>
</evidence>
<keyword evidence="3" id="KW-0732">Signal</keyword>
<comment type="caution">
    <text evidence="5">The sequence shown here is derived from an EMBL/GenBank/DDBJ whole genome shotgun (WGS) entry which is preliminary data.</text>
</comment>
<feature type="domain" description="SHOCT" evidence="4">
    <location>
        <begin position="181"/>
        <end position="206"/>
    </location>
</feature>
<dbReference type="Pfam" id="PF09851">
    <property type="entry name" value="SHOCT"/>
    <property type="match status" value="1"/>
</dbReference>
<sequence length="207" mass="23120">MKKLLFIILFLFTLTVTPSVAFAQGMMGFSGSSPDNAAIQSQQQEEQEGKQLLDSLNNKTVTCSELKDADFEKIGEYFMGQSIGDTSRHIAMNNMMKSMTGEQGEEQMHITWGKRGSCCDTGKGGGNPMMGYGGWNNMMGWGGFGVLAWIPMLLFWIVLILGVIALIRYLNGGFSKESKTPIDILRERYAKGEINKKEFEEMKKNLR</sequence>
<organism evidence="5 6">
    <name type="scientific">Candidatus Gottesmanbacteria bacterium CG11_big_fil_rev_8_21_14_0_20_37_11</name>
    <dbReference type="NCBI Taxonomy" id="1974575"/>
    <lineage>
        <taxon>Bacteria</taxon>
        <taxon>Candidatus Gottesmaniibacteriota</taxon>
    </lineage>
</organism>
<reference evidence="5 6" key="1">
    <citation type="submission" date="2017-09" db="EMBL/GenBank/DDBJ databases">
        <title>Depth-based differentiation of microbial function through sediment-hosted aquifers and enrichment of novel symbionts in the deep terrestrial subsurface.</title>
        <authorList>
            <person name="Probst A.J."/>
            <person name="Ladd B."/>
            <person name="Jarett J.K."/>
            <person name="Geller-Mcgrath D.E."/>
            <person name="Sieber C.M."/>
            <person name="Emerson J.B."/>
            <person name="Anantharaman K."/>
            <person name="Thomas B.C."/>
            <person name="Malmstrom R."/>
            <person name="Stieglmeier M."/>
            <person name="Klingl A."/>
            <person name="Woyke T."/>
            <person name="Ryan C.M."/>
            <person name="Banfield J.F."/>
        </authorList>
    </citation>
    <scope>NUCLEOTIDE SEQUENCE [LARGE SCALE GENOMIC DNA]</scope>
    <source>
        <strain evidence="5">CG11_big_fil_rev_8_21_14_0_20_37_11</strain>
    </source>
</reference>
<proteinExistence type="predicted"/>
<dbReference type="Proteomes" id="UP000230707">
    <property type="component" value="Unassembled WGS sequence"/>
</dbReference>
<feature type="signal peptide" evidence="3">
    <location>
        <begin position="1"/>
        <end position="23"/>
    </location>
</feature>